<protein>
    <submittedName>
        <fullName evidence="2">Uncharacterized protein</fullName>
    </submittedName>
</protein>
<sequence length="144" mass="17050">MRFFLMAAVVFLLLNGCGMIERDSTYGEREDRHGVQFVSHRDRLGSQERRERDDPTNTNQNPNFIDRAPDQPNLGTDIEKAKQVIRNDTNRYEIDSVWINGRTMWVKVNTHRKLSDEDKAEARLHRKLIQALPRYRIEVDIKQR</sequence>
<evidence type="ECO:0000313" key="2">
    <source>
        <dbReference type="EMBL" id="EHL78771.1"/>
    </source>
</evidence>
<reference evidence="2 3" key="1">
    <citation type="submission" date="2011-09" db="EMBL/GenBank/DDBJ databases">
        <title>The Genome Sequence of Bacillus smithii 7_3_47FAA.</title>
        <authorList>
            <consortium name="The Broad Institute Genome Sequencing Platform"/>
            <person name="Earl A."/>
            <person name="Ward D."/>
            <person name="Feldgarden M."/>
            <person name="Gevers D."/>
            <person name="Daigneault M."/>
            <person name="Strauss J."/>
            <person name="Allen-Vercoe E."/>
            <person name="Young S.K."/>
            <person name="Zeng Q."/>
            <person name="Gargeya S."/>
            <person name="Fitzgerald M."/>
            <person name="Haas B."/>
            <person name="Abouelleil A."/>
            <person name="Alvarado L."/>
            <person name="Arachchi H.M."/>
            <person name="Berlin A."/>
            <person name="Brown A."/>
            <person name="Chapman S.B."/>
            <person name="Chen Z."/>
            <person name="Dunbar C."/>
            <person name="Freedman E."/>
            <person name="Gearin G."/>
            <person name="Goldberg J."/>
            <person name="Griggs A."/>
            <person name="Gujja S."/>
            <person name="Heiman D."/>
            <person name="Howarth C."/>
            <person name="Larson L."/>
            <person name="Lui A."/>
            <person name="MacDonald P.J.P."/>
            <person name="Montmayeur A."/>
            <person name="Murphy C."/>
            <person name="Neiman D."/>
            <person name="Pearson M."/>
            <person name="Priest M."/>
            <person name="Roberts A."/>
            <person name="Saif S."/>
            <person name="Shea T."/>
            <person name="Shenoy N."/>
            <person name="Sisk P."/>
            <person name="Stolte C."/>
            <person name="Sykes S."/>
            <person name="Wortman J."/>
            <person name="Nusbaum C."/>
            <person name="Birren B."/>
        </authorList>
    </citation>
    <scope>NUCLEOTIDE SEQUENCE [LARGE SCALE GENOMIC DNA]</scope>
    <source>
        <strain evidence="2 3">7_3_47FAA</strain>
    </source>
</reference>
<dbReference type="RefSeq" id="WP_003353362.1">
    <property type="nucleotide sequence ID" value="NZ_JH414746.1"/>
</dbReference>
<feature type="region of interest" description="Disordered" evidence="1">
    <location>
        <begin position="31"/>
        <end position="75"/>
    </location>
</feature>
<organism evidence="2 3">
    <name type="scientific">Bacillus smithii 7_3_47FAA</name>
    <dbReference type="NCBI Taxonomy" id="665952"/>
    <lineage>
        <taxon>Bacteria</taxon>
        <taxon>Bacillati</taxon>
        <taxon>Bacillota</taxon>
        <taxon>Bacilli</taxon>
        <taxon>Bacillales</taxon>
        <taxon>Bacillaceae</taxon>
        <taxon>Bacillus</taxon>
    </lineage>
</organism>
<comment type="caution">
    <text evidence="2">The sequence shown here is derived from an EMBL/GenBank/DDBJ whole genome shotgun (WGS) entry which is preliminary data.</text>
</comment>
<name>G9QJA5_9BACI</name>
<dbReference type="Proteomes" id="UP000011747">
    <property type="component" value="Unassembled WGS sequence"/>
</dbReference>
<evidence type="ECO:0000313" key="3">
    <source>
        <dbReference type="Proteomes" id="UP000011747"/>
    </source>
</evidence>
<keyword evidence="3" id="KW-1185">Reference proteome</keyword>
<feature type="compositionally biased region" description="Basic and acidic residues" evidence="1">
    <location>
        <begin position="31"/>
        <end position="55"/>
    </location>
</feature>
<evidence type="ECO:0000256" key="1">
    <source>
        <dbReference type="SAM" id="MobiDB-lite"/>
    </source>
</evidence>
<dbReference type="EMBL" id="ACWF01000054">
    <property type="protein sequence ID" value="EHL78771.1"/>
    <property type="molecule type" value="Genomic_DNA"/>
</dbReference>
<gene>
    <name evidence="2" type="ORF">HMPREF1015_02553</name>
</gene>
<proteinExistence type="predicted"/>
<dbReference type="PATRIC" id="fig|665952.3.peg.1059"/>
<accession>G9QJA5</accession>
<dbReference type="GeneID" id="87583146"/>
<dbReference type="HOGENOM" id="CLU_139691_0_0_9"/>
<dbReference type="AlphaFoldDB" id="G9QJA5"/>